<proteinExistence type="predicted"/>
<dbReference type="GO" id="GO:0004713">
    <property type="term" value="F:protein tyrosine kinase activity"/>
    <property type="evidence" value="ECO:0007669"/>
    <property type="project" value="TreeGrafter"/>
</dbReference>
<evidence type="ECO:0000256" key="1">
    <source>
        <dbReference type="SAM" id="Phobius"/>
    </source>
</evidence>
<organism evidence="2 3">
    <name type="scientific">Acidithiobacillus caldus</name>
    <dbReference type="NCBI Taxonomy" id="33059"/>
    <lineage>
        <taxon>Bacteria</taxon>
        <taxon>Pseudomonadati</taxon>
        <taxon>Pseudomonadota</taxon>
        <taxon>Acidithiobacillia</taxon>
        <taxon>Acidithiobacillales</taxon>
        <taxon>Acidithiobacillaceae</taxon>
        <taxon>Acidithiobacillus</taxon>
    </lineage>
</organism>
<dbReference type="InterPro" id="IPR050445">
    <property type="entry name" value="Bact_polysacc_biosynth/exp"/>
</dbReference>
<dbReference type="PANTHER" id="PTHR32309:SF13">
    <property type="entry name" value="FERRIC ENTEROBACTIN TRANSPORT PROTEIN FEPE"/>
    <property type="match status" value="1"/>
</dbReference>
<gene>
    <name evidence="2" type="ORF">BAE27_07355</name>
</gene>
<dbReference type="AlphaFoldDB" id="A0A1E7YN17"/>
<sequence length="372" mass="41006">MLSSIWNWFRNLSKLFVWVVVVPTGLSILYFGFIASPVYISESRYVVYSPGEHFSSSGGLASLISGLGGSYSSSASQTIMAYISSWDAMMALNRRFDLAKLYSQGVDWLDRYGGLFHPFKNQVRLWRYYQSMTTDSVDPTSGISTLKVKAYSPQAAQEMNRFLLAKGQAIVNQLNAGAREEAVKFARQDVEQARANLAAATVALTRYRNGQQVISPLQQSQLQLALVNKLQDQLIQEKTQLAAILAHAPQNPNIPVLRSGVQALETQIAAAKAQITGDHQSLASKDTEYETLQVNQAIAQKLLEAAVTALEQARITAQKQELYLETISAPNAPDAPQLPRRLEGILATLVISLMIWGVLVVVIGGIKEHHER</sequence>
<name>A0A1E7YN17_9PROT</name>
<evidence type="ECO:0000313" key="2">
    <source>
        <dbReference type="EMBL" id="OFC35389.1"/>
    </source>
</evidence>
<keyword evidence="1" id="KW-1133">Transmembrane helix</keyword>
<comment type="caution">
    <text evidence="2">The sequence shown here is derived from an EMBL/GenBank/DDBJ whole genome shotgun (WGS) entry which is preliminary data.</text>
</comment>
<reference evidence="2 3" key="1">
    <citation type="submission" date="2016-06" db="EMBL/GenBank/DDBJ databases">
        <title>Gene turnover analysis identifies the evolutionary adaptation of the extremophile Acidithiobacillus caldus.</title>
        <authorList>
            <person name="Zhang X."/>
        </authorList>
    </citation>
    <scope>NUCLEOTIDE SEQUENCE [LARGE SCALE GENOMIC DNA]</scope>
    <source>
        <strain evidence="2 3">DX</strain>
    </source>
</reference>
<feature type="transmembrane region" description="Helical" evidence="1">
    <location>
        <begin position="15"/>
        <end position="40"/>
    </location>
</feature>
<protein>
    <submittedName>
        <fullName evidence="2">Capsule biosynthesis protein</fullName>
    </submittedName>
</protein>
<dbReference type="PANTHER" id="PTHR32309">
    <property type="entry name" value="TYROSINE-PROTEIN KINASE"/>
    <property type="match status" value="1"/>
</dbReference>
<keyword evidence="1" id="KW-0812">Transmembrane</keyword>
<dbReference type="EMBL" id="LZYE01000197">
    <property type="protein sequence ID" value="OFC35389.1"/>
    <property type="molecule type" value="Genomic_DNA"/>
</dbReference>
<dbReference type="Proteomes" id="UP000175616">
    <property type="component" value="Unassembled WGS sequence"/>
</dbReference>
<dbReference type="GO" id="GO:0005886">
    <property type="term" value="C:plasma membrane"/>
    <property type="evidence" value="ECO:0007669"/>
    <property type="project" value="TreeGrafter"/>
</dbReference>
<feature type="transmembrane region" description="Helical" evidence="1">
    <location>
        <begin position="345"/>
        <end position="366"/>
    </location>
</feature>
<keyword evidence="1" id="KW-0472">Membrane</keyword>
<accession>A0A1E7YN17</accession>
<evidence type="ECO:0000313" key="3">
    <source>
        <dbReference type="Proteomes" id="UP000175616"/>
    </source>
</evidence>
<dbReference type="RefSeq" id="WP_070114186.1">
    <property type="nucleotide sequence ID" value="NZ_LZYE01000197.1"/>
</dbReference>